<feature type="domain" description="Cation-transporting P-type ATPase N-terminal" evidence="11">
    <location>
        <begin position="13"/>
        <end position="86"/>
    </location>
</feature>
<evidence type="ECO:0000256" key="9">
    <source>
        <dbReference type="ARBA" id="ARBA00023136"/>
    </source>
</evidence>
<keyword evidence="3" id="KW-0597">Phosphoprotein</keyword>
<dbReference type="InterPro" id="IPR004014">
    <property type="entry name" value="ATPase_P-typ_cation-transptr_N"/>
</dbReference>
<dbReference type="FunFam" id="2.70.150.10:FF:000042">
    <property type="entry name" value="Plasma membrane ATPase"/>
    <property type="match status" value="1"/>
</dbReference>
<dbReference type="Pfam" id="PF00122">
    <property type="entry name" value="E1-E2_ATPase"/>
    <property type="match status" value="1"/>
</dbReference>
<feature type="transmembrane region" description="Helical" evidence="10">
    <location>
        <begin position="87"/>
        <end position="106"/>
    </location>
</feature>
<feature type="non-terminal residue" evidence="12">
    <location>
        <position position="368"/>
    </location>
</feature>
<protein>
    <recommendedName>
        <fullName evidence="11">Cation-transporting P-type ATPase N-terminal domain-containing protein</fullName>
    </recommendedName>
</protein>
<keyword evidence="7" id="KW-1278">Translocase</keyword>
<evidence type="ECO:0000256" key="4">
    <source>
        <dbReference type="ARBA" id="ARBA00022692"/>
    </source>
</evidence>
<comment type="similarity">
    <text evidence="2">Belongs to the cation transport ATPase (P-type) (TC 3.A.3) family. Type IIIA subfamily.</text>
</comment>
<evidence type="ECO:0000256" key="3">
    <source>
        <dbReference type="ARBA" id="ARBA00022553"/>
    </source>
</evidence>
<dbReference type="InterPro" id="IPR023298">
    <property type="entry name" value="ATPase_P-typ_TM_dom_sf"/>
</dbReference>
<evidence type="ECO:0000259" key="11">
    <source>
        <dbReference type="SMART" id="SM00831"/>
    </source>
</evidence>
<comment type="caution">
    <text evidence="12">The sequence shown here is derived from an EMBL/GenBank/DDBJ whole genome shotgun (WGS) entry which is preliminary data.</text>
</comment>
<dbReference type="GO" id="GO:0005524">
    <property type="term" value="F:ATP binding"/>
    <property type="evidence" value="ECO:0007669"/>
    <property type="project" value="UniProtKB-KW"/>
</dbReference>
<dbReference type="Gene3D" id="1.20.1110.10">
    <property type="entry name" value="Calcium-transporting ATPase, transmembrane domain"/>
    <property type="match status" value="1"/>
</dbReference>
<proteinExistence type="inferred from homology"/>
<dbReference type="InterPro" id="IPR001757">
    <property type="entry name" value="P_typ_ATPase"/>
</dbReference>
<dbReference type="PRINTS" id="PR00119">
    <property type="entry name" value="CATATPASE"/>
</dbReference>
<dbReference type="AlphaFoldDB" id="A0A2T9YBU7"/>
<keyword evidence="6" id="KW-0067">ATP-binding</keyword>
<accession>A0A2T9YBU7</accession>
<dbReference type="SUPFAM" id="SSF81653">
    <property type="entry name" value="Calcium ATPase, transduction domain A"/>
    <property type="match status" value="1"/>
</dbReference>
<gene>
    <name evidence="12" type="ORF">BB560_006270</name>
</gene>
<sequence length="368" mass="40016">MSNNEDIVLVEWRDHVGVPRDLVPLLQTNPMQGLTSLDAEIRMAKFGKNEIVEKKRNGFLHFLSFFTGSIAYLIIFAMVLTGIAKDWINFGIIGALLFLNAFIGWFENSKAESAVDSLKSTLAMKSKVVRGGKIESIDSTELVPGDIVILRIGDIVPADALLLGITADGNPSQVDLLIDQSSLTGESLPVARTGNEMVYASSTIKQGQMLAVVVNTGVNTFIGKAAQLISISNEQGNFQRVVNQIGNFLVFTTLIMVVIIFFVIYVRRKKSGTRRNDESVMLSALQDVVVLAVAAIPVGLPTVLSVTMAVGSKMLAKKSVILKRLTAVEELSSINYLCCDKTGTLTLNKLSIDKPYLSPGYTEEDLLL</sequence>
<dbReference type="Proteomes" id="UP000245609">
    <property type="component" value="Unassembled WGS sequence"/>
</dbReference>
<dbReference type="Gene3D" id="3.40.1110.10">
    <property type="entry name" value="Calcium-transporting ATPase, cytoplasmic domain N"/>
    <property type="match status" value="1"/>
</dbReference>
<dbReference type="Gene3D" id="3.40.50.1000">
    <property type="entry name" value="HAD superfamily/HAD-like"/>
    <property type="match status" value="1"/>
</dbReference>
<dbReference type="Gene3D" id="2.70.150.10">
    <property type="entry name" value="Calcium-transporting ATPase, cytoplasmic transduction domain A"/>
    <property type="match status" value="1"/>
</dbReference>
<keyword evidence="5" id="KW-0547">Nucleotide-binding</keyword>
<dbReference type="InterPro" id="IPR018303">
    <property type="entry name" value="ATPase_P-typ_P_site"/>
</dbReference>
<evidence type="ECO:0000313" key="13">
    <source>
        <dbReference type="Proteomes" id="UP000245609"/>
    </source>
</evidence>
<dbReference type="OrthoDB" id="116380at2759"/>
<reference evidence="12 13" key="1">
    <citation type="journal article" date="2018" name="MBio">
        <title>Comparative Genomics Reveals the Core Gene Toolbox for the Fungus-Insect Symbiosis.</title>
        <authorList>
            <person name="Wang Y."/>
            <person name="Stata M."/>
            <person name="Wang W."/>
            <person name="Stajich J.E."/>
            <person name="White M.M."/>
            <person name="Moncalvo J.M."/>
        </authorList>
    </citation>
    <scope>NUCLEOTIDE SEQUENCE [LARGE SCALE GENOMIC DNA]</scope>
    <source>
        <strain evidence="12 13">SC-DP-2</strain>
    </source>
</reference>
<feature type="transmembrane region" description="Helical" evidence="10">
    <location>
        <begin position="288"/>
        <end position="310"/>
    </location>
</feature>
<feature type="transmembrane region" description="Helical" evidence="10">
    <location>
        <begin position="248"/>
        <end position="268"/>
    </location>
</feature>
<dbReference type="InterPro" id="IPR059000">
    <property type="entry name" value="ATPase_P-type_domA"/>
</dbReference>
<dbReference type="InterPro" id="IPR023214">
    <property type="entry name" value="HAD_sf"/>
</dbReference>
<evidence type="ECO:0000256" key="7">
    <source>
        <dbReference type="ARBA" id="ARBA00022967"/>
    </source>
</evidence>
<keyword evidence="13" id="KW-1185">Reference proteome</keyword>
<name>A0A2T9YBU7_9FUNG</name>
<dbReference type="SUPFAM" id="SSF81665">
    <property type="entry name" value="Calcium ATPase, transmembrane domain M"/>
    <property type="match status" value="1"/>
</dbReference>
<dbReference type="PROSITE" id="PS00154">
    <property type="entry name" value="ATPASE_E1_E2"/>
    <property type="match status" value="1"/>
</dbReference>
<evidence type="ECO:0000256" key="10">
    <source>
        <dbReference type="SAM" id="Phobius"/>
    </source>
</evidence>
<evidence type="ECO:0000256" key="8">
    <source>
        <dbReference type="ARBA" id="ARBA00022989"/>
    </source>
</evidence>
<dbReference type="Pfam" id="PF00690">
    <property type="entry name" value="Cation_ATPase_N"/>
    <property type="match status" value="1"/>
</dbReference>
<comment type="subcellular location">
    <subcellularLocation>
        <location evidence="1">Membrane</location>
        <topology evidence="1">Multi-pass membrane protein</topology>
    </subcellularLocation>
</comment>
<keyword evidence="4 10" id="KW-0812">Transmembrane</keyword>
<dbReference type="STRING" id="133381.A0A2T9YBU7"/>
<evidence type="ECO:0000256" key="5">
    <source>
        <dbReference type="ARBA" id="ARBA00022741"/>
    </source>
</evidence>
<evidence type="ECO:0000256" key="2">
    <source>
        <dbReference type="ARBA" id="ARBA00008804"/>
    </source>
</evidence>
<dbReference type="InterPro" id="IPR023299">
    <property type="entry name" value="ATPase_P-typ_cyto_dom_N"/>
</dbReference>
<dbReference type="SMART" id="SM00831">
    <property type="entry name" value="Cation_ATPase_N"/>
    <property type="match status" value="1"/>
</dbReference>
<dbReference type="InterPro" id="IPR008250">
    <property type="entry name" value="ATPase_P-typ_transduc_dom_A_sf"/>
</dbReference>
<dbReference type="EMBL" id="MBFS01003018">
    <property type="protein sequence ID" value="PVU89785.1"/>
    <property type="molecule type" value="Genomic_DNA"/>
</dbReference>
<keyword evidence="9 10" id="KW-0472">Membrane</keyword>
<dbReference type="GO" id="GO:0016887">
    <property type="term" value="F:ATP hydrolysis activity"/>
    <property type="evidence" value="ECO:0007669"/>
    <property type="project" value="InterPro"/>
</dbReference>
<evidence type="ECO:0000256" key="6">
    <source>
        <dbReference type="ARBA" id="ARBA00022840"/>
    </source>
</evidence>
<feature type="transmembrane region" description="Helical" evidence="10">
    <location>
        <begin position="58"/>
        <end position="81"/>
    </location>
</feature>
<evidence type="ECO:0000313" key="12">
    <source>
        <dbReference type="EMBL" id="PVU89785.1"/>
    </source>
</evidence>
<dbReference type="NCBIfam" id="TIGR01494">
    <property type="entry name" value="ATPase_P-type"/>
    <property type="match status" value="1"/>
</dbReference>
<dbReference type="PANTHER" id="PTHR42861">
    <property type="entry name" value="CALCIUM-TRANSPORTING ATPASE"/>
    <property type="match status" value="1"/>
</dbReference>
<keyword evidence="8 10" id="KW-1133">Transmembrane helix</keyword>
<organism evidence="12 13">
    <name type="scientific">Smittium megazygosporum</name>
    <dbReference type="NCBI Taxonomy" id="133381"/>
    <lineage>
        <taxon>Eukaryota</taxon>
        <taxon>Fungi</taxon>
        <taxon>Fungi incertae sedis</taxon>
        <taxon>Zoopagomycota</taxon>
        <taxon>Kickxellomycotina</taxon>
        <taxon>Harpellomycetes</taxon>
        <taxon>Harpellales</taxon>
        <taxon>Legeriomycetaceae</taxon>
        <taxon>Smittium</taxon>
    </lineage>
</organism>
<dbReference type="GO" id="GO:0006812">
    <property type="term" value="P:monoatomic cation transport"/>
    <property type="evidence" value="ECO:0007669"/>
    <property type="project" value="UniProtKB-ARBA"/>
</dbReference>
<evidence type="ECO:0000256" key="1">
    <source>
        <dbReference type="ARBA" id="ARBA00004141"/>
    </source>
</evidence>
<dbReference type="GO" id="GO:0016020">
    <property type="term" value="C:membrane"/>
    <property type="evidence" value="ECO:0007669"/>
    <property type="project" value="UniProtKB-SubCell"/>
</dbReference>